<evidence type="ECO:0000256" key="4">
    <source>
        <dbReference type="ARBA" id="ARBA00022833"/>
    </source>
</evidence>
<dbReference type="WBParaSite" id="Minc3s07698g41421">
    <property type="protein sequence ID" value="Minc3s07698g41421"/>
    <property type="gene ID" value="Minc3s07698g41421"/>
</dbReference>
<dbReference type="GO" id="GO:0043565">
    <property type="term" value="F:sequence-specific DNA binding"/>
    <property type="evidence" value="ECO:0007669"/>
    <property type="project" value="InterPro"/>
</dbReference>
<sequence>MKRNLVNKCQICGSVVKVSHQYNVDCCRVCAVFFKIHLKNKGIKFECKCFPTRFKTPLRLIDCEKCHLNKCLSVGMKEPEQASEISEACYKIEGSSKRSNLREKGSSKRQQQTNRSSEYLSRVCPKKYSSRKELKYNQILEEQKISAMIVEKSVNEHKQVNLLIKIGEYQKRIMHAFNDVNENLLNGLIYFEDMILSGINIIDHIEMFSPNPRPISREEMLSFELDTESDGLFNKRTYKCVLVDQLICVAIARSMPFFDKLSIADKIALCRNVSGPFLCFASSFIPCELGVDTWARKDCVMPALGLLKNKDFVQDF</sequence>
<evidence type="ECO:0000256" key="3">
    <source>
        <dbReference type="ARBA" id="ARBA00022771"/>
    </source>
</evidence>
<keyword evidence="3" id="KW-0863">Zinc-finger</keyword>
<dbReference type="Gene3D" id="3.30.50.10">
    <property type="entry name" value="Erythroid Transcription Factor GATA-1, subunit A"/>
    <property type="match status" value="1"/>
</dbReference>
<dbReference type="PROSITE" id="PS51030">
    <property type="entry name" value="NUCLEAR_REC_DBD_2"/>
    <property type="match status" value="1"/>
</dbReference>
<evidence type="ECO:0000259" key="11">
    <source>
        <dbReference type="PROSITE" id="PS51030"/>
    </source>
</evidence>
<evidence type="ECO:0000313" key="13">
    <source>
        <dbReference type="WBParaSite" id="Minc3s07698g41421"/>
    </source>
</evidence>
<keyword evidence="5" id="KW-0805">Transcription regulation</keyword>
<evidence type="ECO:0000256" key="5">
    <source>
        <dbReference type="ARBA" id="ARBA00023015"/>
    </source>
</evidence>
<evidence type="ECO:0000256" key="7">
    <source>
        <dbReference type="ARBA" id="ARBA00023163"/>
    </source>
</evidence>
<keyword evidence="6" id="KW-0238">DNA-binding</keyword>
<dbReference type="InterPro" id="IPR035500">
    <property type="entry name" value="NHR-like_dom_sf"/>
</dbReference>
<evidence type="ECO:0000256" key="8">
    <source>
        <dbReference type="ARBA" id="ARBA00023170"/>
    </source>
</evidence>
<dbReference type="SUPFAM" id="SSF48508">
    <property type="entry name" value="Nuclear receptor ligand-binding domain"/>
    <property type="match status" value="1"/>
</dbReference>
<dbReference type="SMART" id="SM00399">
    <property type="entry name" value="ZnF_C4"/>
    <property type="match status" value="1"/>
</dbReference>
<dbReference type="SUPFAM" id="SSF57716">
    <property type="entry name" value="Glucocorticoid receptor-like (DNA-binding domain)"/>
    <property type="match status" value="1"/>
</dbReference>
<accession>A0A914NU68</accession>
<evidence type="ECO:0000256" key="2">
    <source>
        <dbReference type="ARBA" id="ARBA00022723"/>
    </source>
</evidence>
<comment type="similarity">
    <text evidence="1">Belongs to the nuclear hormone receptor family.</text>
</comment>
<dbReference type="GO" id="GO:0003700">
    <property type="term" value="F:DNA-binding transcription factor activity"/>
    <property type="evidence" value="ECO:0007669"/>
    <property type="project" value="InterPro"/>
</dbReference>
<keyword evidence="2" id="KW-0479">Metal-binding</keyword>
<evidence type="ECO:0000256" key="6">
    <source>
        <dbReference type="ARBA" id="ARBA00023125"/>
    </source>
</evidence>
<dbReference type="PANTHER" id="PTHR24083">
    <property type="entry name" value="NUCLEAR HORMONE RECEPTOR"/>
    <property type="match status" value="1"/>
</dbReference>
<keyword evidence="12" id="KW-1185">Reference proteome</keyword>
<keyword evidence="4" id="KW-0862">Zinc</keyword>
<dbReference type="InterPro" id="IPR001628">
    <property type="entry name" value="Znf_hrmn_rcpt"/>
</dbReference>
<dbReference type="GO" id="GO:0008270">
    <property type="term" value="F:zinc ion binding"/>
    <property type="evidence" value="ECO:0007669"/>
    <property type="project" value="UniProtKB-KW"/>
</dbReference>
<dbReference type="AlphaFoldDB" id="A0A914NU68"/>
<dbReference type="InterPro" id="IPR013088">
    <property type="entry name" value="Znf_NHR/GATA"/>
</dbReference>
<proteinExistence type="inferred from homology"/>
<dbReference type="Proteomes" id="UP000887563">
    <property type="component" value="Unplaced"/>
</dbReference>
<evidence type="ECO:0000256" key="9">
    <source>
        <dbReference type="ARBA" id="ARBA00023242"/>
    </source>
</evidence>
<evidence type="ECO:0000313" key="12">
    <source>
        <dbReference type="Proteomes" id="UP000887563"/>
    </source>
</evidence>
<evidence type="ECO:0000256" key="10">
    <source>
        <dbReference type="SAM" id="MobiDB-lite"/>
    </source>
</evidence>
<reference evidence="13" key="1">
    <citation type="submission" date="2022-11" db="UniProtKB">
        <authorList>
            <consortium name="WormBaseParasite"/>
        </authorList>
    </citation>
    <scope>IDENTIFICATION</scope>
</reference>
<dbReference type="InterPro" id="IPR050274">
    <property type="entry name" value="Nuclear_hormone_rcpt_NR2"/>
</dbReference>
<feature type="region of interest" description="Disordered" evidence="10">
    <location>
        <begin position="100"/>
        <end position="121"/>
    </location>
</feature>
<evidence type="ECO:0000256" key="1">
    <source>
        <dbReference type="ARBA" id="ARBA00005993"/>
    </source>
</evidence>
<feature type="domain" description="Nuclear receptor" evidence="11">
    <location>
        <begin position="6"/>
        <end position="83"/>
    </location>
</feature>
<organism evidence="12 13">
    <name type="scientific">Meloidogyne incognita</name>
    <name type="common">Southern root-knot nematode worm</name>
    <name type="synonym">Oxyuris incognita</name>
    <dbReference type="NCBI Taxonomy" id="6306"/>
    <lineage>
        <taxon>Eukaryota</taxon>
        <taxon>Metazoa</taxon>
        <taxon>Ecdysozoa</taxon>
        <taxon>Nematoda</taxon>
        <taxon>Chromadorea</taxon>
        <taxon>Rhabditida</taxon>
        <taxon>Tylenchina</taxon>
        <taxon>Tylenchomorpha</taxon>
        <taxon>Tylenchoidea</taxon>
        <taxon>Meloidogynidae</taxon>
        <taxon>Meloidogyninae</taxon>
        <taxon>Meloidogyne</taxon>
        <taxon>Meloidogyne incognita group</taxon>
    </lineage>
</organism>
<name>A0A914NU68_MELIC</name>
<keyword evidence="7" id="KW-0804">Transcription</keyword>
<keyword evidence="8" id="KW-0675">Receptor</keyword>
<feature type="compositionally biased region" description="Polar residues" evidence="10">
    <location>
        <begin position="108"/>
        <end position="119"/>
    </location>
</feature>
<protein>
    <submittedName>
        <fullName evidence="13">Nuclear receptor domain-containing protein</fullName>
    </submittedName>
</protein>
<keyword evidence="9" id="KW-0539">Nucleus</keyword>
<dbReference type="Pfam" id="PF00105">
    <property type="entry name" value="zf-C4"/>
    <property type="match status" value="1"/>
</dbReference>